<dbReference type="InterPro" id="IPR001640">
    <property type="entry name" value="Lgt"/>
</dbReference>
<evidence type="ECO:0000256" key="2">
    <source>
        <dbReference type="ARBA" id="ARBA00022475"/>
    </source>
</evidence>
<dbReference type="Proteomes" id="UP001059576">
    <property type="component" value="Chromosome"/>
</dbReference>
<dbReference type="GO" id="GO:0008961">
    <property type="term" value="F:phosphatidylglycerol-prolipoprotein diacylglyceryl transferase activity"/>
    <property type="evidence" value="ECO:0007669"/>
    <property type="project" value="UniProtKB-EC"/>
</dbReference>
<dbReference type="RefSeq" id="WP_129722198.1">
    <property type="nucleotide sequence ID" value="NZ_CP101808.1"/>
</dbReference>
<evidence type="ECO:0000256" key="4">
    <source>
        <dbReference type="ARBA" id="ARBA00022692"/>
    </source>
</evidence>
<feature type="transmembrane region" description="Helical" evidence="7">
    <location>
        <begin position="100"/>
        <end position="122"/>
    </location>
</feature>
<feature type="transmembrane region" description="Helical" evidence="7">
    <location>
        <begin position="134"/>
        <end position="152"/>
    </location>
</feature>
<keyword evidence="4 7" id="KW-0812">Transmembrane</keyword>
<evidence type="ECO:0000313" key="9">
    <source>
        <dbReference type="Proteomes" id="UP001059576"/>
    </source>
</evidence>
<feature type="transmembrane region" description="Helical" evidence="7">
    <location>
        <begin position="232"/>
        <end position="249"/>
    </location>
</feature>
<keyword evidence="2 7" id="KW-1003">Cell membrane</keyword>
<organism evidence="8 9">
    <name type="scientific">Mycoplasmopsis equigenitalium</name>
    <dbReference type="NCBI Taxonomy" id="114883"/>
    <lineage>
        <taxon>Bacteria</taxon>
        <taxon>Bacillati</taxon>
        <taxon>Mycoplasmatota</taxon>
        <taxon>Mycoplasmoidales</taxon>
        <taxon>Metamycoplasmataceae</taxon>
        <taxon>Mycoplasmopsis</taxon>
    </lineage>
</organism>
<accession>A0ABY5J5H5</accession>
<dbReference type="PANTHER" id="PTHR30589">
    <property type="entry name" value="PROLIPOPROTEIN DIACYLGLYCERYL TRANSFERASE"/>
    <property type="match status" value="1"/>
</dbReference>
<comment type="pathway">
    <text evidence="7">Protein modification; lipoprotein biosynthesis (diacylglyceryl transfer).</text>
</comment>
<comment type="similarity">
    <text evidence="1 7">Belongs to the Lgt family.</text>
</comment>
<proteinExistence type="inferred from homology"/>
<feature type="transmembrane region" description="Helical" evidence="7">
    <location>
        <begin position="255"/>
        <end position="282"/>
    </location>
</feature>
<evidence type="ECO:0000256" key="5">
    <source>
        <dbReference type="ARBA" id="ARBA00022989"/>
    </source>
</evidence>
<dbReference type="Pfam" id="PF01790">
    <property type="entry name" value="LGT"/>
    <property type="match status" value="1"/>
</dbReference>
<keyword evidence="3 7" id="KW-0808">Transferase</keyword>
<comment type="catalytic activity">
    <reaction evidence="7">
        <text>L-cysteinyl-[prolipoprotein] + a 1,2-diacyl-sn-glycero-3-phospho-(1'-sn-glycerol) = an S-1,2-diacyl-sn-glyceryl-L-cysteinyl-[prolipoprotein] + sn-glycerol 1-phosphate + H(+)</text>
        <dbReference type="Rhea" id="RHEA:56712"/>
        <dbReference type="Rhea" id="RHEA-COMP:14679"/>
        <dbReference type="Rhea" id="RHEA-COMP:14680"/>
        <dbReference type="ChEBI" id="CHEBI:15378"/>
        <dbReference type="ChEBI" id="CHEBI:29950"/>
        <dbReference type="ChEBI" id="CHEBI:57685"/>
        <dbReference type="ChEBI" id="CHEBI:64716"/>
        <dbReference type="ChEBI" id="CHEBI:140658"/>
        <dbReference type="EC" id="2.5.1.145"/>
    </reaction>
</comment>
<evidence type="ECO:0000256" key="6">
    <source>
        <dbReference type="ARBA" id="ARBA00023136"/>
    </source>
</evidence>
<feature type="transmembrane region" description="Helical" evidence="7">
    <location>
        <begin position="29"/>
        <end position="51"/>
    </location>
</feature>
<protein>
    <recommendedName>
        <fullName evidence="7">Phosphatidylglycerol--prolipoprotein diacylglyceryl transferase</fullName>
        <ecNumber evidence="7">2.5.1.145</ecNumber>
    </recommendedName>
</protein>
<comment type="subcellular location">
    <subcellularLocation>
        <location evidence="7">Cell membrane</location>
        <topology evidence="7">Multi-pass membrane protein</topology>
    </subcellularLocation>
</comment>
<keyword evidence="5 7" id="KW-1133">Transmembrane helix</keyword>
<comment type="function">
    <text evidence="7">Catalyzes the transfer of the diacylglyceryl group from phosphatidylglycerol to the sulfhydryl group of the N-terminal cysteine of a prolipoprotein, the first step in the formation of mature lipoproteins.</text>
</comment>
<feature type="transmembrane region" description="Helical" evidence="7">
    <location>
        <begin position="58"/>
        <end position="80"/>
    </location>
</feature>
<sequence>MHNDFNPTNFEPKHVGSAHVLFQIGNYNFHTYSLTMMMGMIAAILTVAYFWKREKYSFEILLTMIILTIPFSFIGARLWFITEKLIYYRDSFDFSRWYAIWDGGLAIQGGVMMAFVVNAIYLSTKTYEVDLIKVFTIIFPSVFIGQVIGRFGNYANHEIYGNIDWTGNSALWMGEGAASNMFLADELSNNLNVSGAFRHPLFIYEAGLTLLGYIVLAWLCNGMNLLKPGSTGALYFVWYGAVRMIMEPYRIHGYGIYQITSALFLVFGMIAFVTFEFILDLYDRIWIKEKNRFEMVRKNKKVKPENYHNWMQRLFRIYPKQTAETNQNN</sequence>
<dbReference type="EC" id="2.5.1.145" evidence="7"/>
<evidence type="ECO:0000256" key="1">
    <source>
        <dbReference type="ARBA" id="ARBA00007150"/>
    </source>
</evidence>
<dbReference type="NCBIfam" id="TIGR00544">
    <property type="entry name" value="lgt"/>
    <property type="match status" value="1"/>
</dbReference>
<keyword evidence="6 7" id="KW-0472">Membrane</keyword>
<dbReference type="EMBL" id="CP101808">
    <property type="protein sequence ID" value="UUD37131.1"/>
    <property type="molecule type" value="Genomic_DNA"/>
</dbReference>
<dbReference type="HAMAP" id="MF_01147">
    <property type="entry name" value="Lgt"/>
    <property type="match status" value="1"/>
</dbReference>
<feature type="transmembrane region" description="Helical" evidence="7">
    <location>
        <begin position="201"/>
        <end position="220"/>
    </location>
</feature>
<name>A0ABY5J5H5_9BACT</name>
<reference evidence="8" key="1">
    <citation type="submission" date="2022-07" db="EMBL/GenBank/DDBJ databases">
        <title>Complete genome of Mycoplasma equigenitalium type strain T37.</title>
        <authorList>
            <person name="Spergser J."/>
        </authorList>
    </citation>
    <scope>NUCLEOTIDE SEQUENCE</scope>
    <source>
        <strain evidence="8">T37</strain>
    </source>
</reference>
<dbReference type="PANTHER" id="PTHR30589:SF0">
    <property type="entry name" value="PHOSPHATIDYLGLYCEROL--PROLIPOPROTEIN DIACYLGLYCERYL TRANSFERASE"/>
    <property type="match status" value="1"/>
</dbReference>
<feature type="binding site" evidence="7">
    <location>
        <position position="150"/>
    </location>
    <ligand>
        <name>a 1,2-diacyl-sn-glycero-3-phospho-(1'-sn-glycerol)</name>
        <dbReference type="ChEBI" id="CHEBI:64716"/>
    </ligand>
</feature>
<gene>
    <name evidence="7 8" type="primary">lgt</name>
    <name evidence="8" type="ORF">NPA09_00960</name>
</gene>
<evidence type="ECO:0000256" key="3">
    <source>
        <dbReference type="ARBA" id="ARBA00022679"/>
    </source>
</evidence>
<evidence type="ECO:0000313" key="8">
    <source>
        <dbReference type="EMBL" id="UUD37131.1"/>
    </source>
</evidence>
<evidence type="ECO:0000256" key="7">
    <source>
        <dbReference type="HAMAP-Rule" id="MF_01147"/>
    </source>
</evidence>
<dbReference type="PROSITE" id="PS01311">
    <property type="entry name" value="LGT"/>
    <property type="match status" value="1"/>
</dbReference>
<keyword evidence="9" id="KW-1185">Reference proteome</keyword>